<gene>
    <name evidence="13" type="ORF">TGBR9_255210</name>
</gene>
<evidence type="ECO:0000313" key="13">
    <source>
        <dbReference type="EMBL" id="PUA85758.1"/>
    </source>
</evidence>
<comment type="catalytic activity">
    <reaction evidence="10">
        <text>ATP + H2O = ADP + phosphate + H(+)</text>
        <dbReference type="Rhea" id="RHEA:13065"/>
        <dbReference type="ChEBI" id="CHEBI:15377"/>
        <dbReference type="ChEBI" id="CHEBI:15378"/>
        <dbReference type="ChEBI" id="CHEBI:30616"/>
        <dbReference type="ChEBI" id="CHEBI:43474"/>
        <dbReference type="ChEBI" id="CHEBI:456216"/>
    </reaction>
    <physiologicalReaction direction="left-to-right" evidence="10">
        <dbReference type="Rhea" id="RHEA:13066"/>
    </physiologicalReaction>
</comment>
<dbReference type="Gene3D" id="1.10.8.60">
    <property type="match status" value="1"/>
</dbReference>
<dbReference type="GO" id="GO:0005778">
    <property type="term" value="C:peroxisomal membrane"/>
    <property type="evidence" value="ECO:0007669"/>
    <property type="project" value="TreeGrafter"/>
</dbReference>
<dbReference type="VEuPathDB" id="ToxoDB:TGBR9_255210"/>
<evidence type="ECO:0000256" key="8">
    <source>
        <dbReference type="ARBA" id="ARBA00034811"/>
    </source>
</evidence>
<protein>
    <recommendedName>
        <fullName evidence="8">Peroxisomal ATPase PEX6</fullName>
    </recommendedName>
    <alternativeName>
        <fullName evidence="9">Peroxin-6</fullName>
    </alternativeName>
</protein>
<dbReference type="GO" id="GO:0005524">
    <property type="term" value="F:ATP binding"/>
    <property type="evidence" value="ECO:0007669"/>
    <property type="project" value="UniProtKB-KW"/>
</dbReference>
<feature type="region of interest" description="Disordered" evidence="11">
    <location>
        <begin position="39"/>
        <end position="120"/>
    </location>
</feature>
<evidence type="ECO:0000256" key="5">
    <source>
        <dbReference type="ARBA" id="ARBA00022801"/>
    </source>
</evidence>
<feature type="domain" description="AAA+ ATPase" evidence="12">
    <location>
        <begin position="515"/>
        <end position="651"/>
    </location>
</feature>
<evidence type="ECO:0000256" key="11">
    <source>
        <dbReference type="SAM" id="MobiDB-lite"/>
    </source>
</evidence>
<dbReference type="EMBL" id="AFHV02002667">
    <property type="protein sequence ID" value="PUA85758.1"/>
    <property type="molecule type" value="Genomic_DNA"/>
</dbReference>
<keyword evidence="3" id="KW-0962">Peroxisome biogenesis</keyword>
<dbReference type="InterPro" id="IPR027417">
    <property type="entry name" value="P-loop_NTPase"/>
</dbReference>
<dbReference type="SMART" id="SM00382">
    <property type="entry name" value="AAA"/>
    <property type="match status" value="2"/>
</dbReference>
<proteinExistence type="inferred from homology"/>
<dbReference type="AlphaFoldDB" id="A0A2T6IK92"/>
<dbReference type="Proteomes" id="UP000244488">
    <property type="component" value="Unassembled WGS sequence"/>
</dbReference>
<organism evidence="13 14">
    <name type="scientific">Toxoplasma gondii TgCATBr9</name>
    <dbReference type="NCBI Taxonomy" id="943120"/>
    <lineage>
        <taxon>Eukaryota</taxon>
        <taxon>Sar</taxon>
        <taxon>Alveolata</taxon>
        <taxon>Apicomplexa</taxon>
        <taxon>Conoidasida</taxon>
        <taxon>Coccidia</taxon>
        <taxon>Eucoccidiorida</taxon>
        <taxon>Eimeriorina</taxon>
        <taxon>Sarcocystidae</taxon>
        <taxon>Toxoplasma</taxon>
    </lineage>
</organism>
<accession>A0A2T6IK92</accession>
<evidence type="ECO:0000256" key="10">
    <source>
        <dbReference type="ARBA" id="ARBA00048778"/>
    </source>
</evidence>
<dbReference type="PANTHER" id="PTHR23077:SF9">
    <property type="entry name" value="PEROXISOMAL ATPASE PEX6"/>
    <property type="match status" value="1"/>
</dbReference>
<evidence type="ECO:0000256" key="1">
    <source>
        <dbReference type="ARBA" id="ARBA00004370"/>
    </source>
</evidence>
<feature type="domain" description="AAA+ ATPase" evidence="12">
    <location>
        <begin position="267"/>
        <end position="429"/>
    </location>
</feature>
<keyword evidence="4" id="KW-0547">Nucleotide-binding</keyword>
<comment type="subcellular location">
    <subcellularLocation>
        <location evidence="1">Membrane</location>
    </subcellularLocation>
</comment>
<dbReference type="Pfam" id="PF00004">
    <property type="entry name" value="AAA"/>
    <property type="match status" value="1"/>
</dbReference>
<comment type="caution">
    <text evidence="13">The sequence shown here is derived from an EMBL/GenBank/DDBJ whole genome shotgun (WGS) entry which is preliminary data.</text>
</comment>
<dbReference type="GO" id="GO:0005829">
    <property type="term" value="C:cytosol"/>
    <property type="evidence" value="ECO:0007669"/>
    <property type="project" value="TreeGrafter"/>
</dbReference>
<feature type="region of interest" description="Disordered" evidence="11">
    <location>
        <begin position="758"/>
        <end position="800"/>
    </location>
</feature>
<keyword evidence="5 13" id="KW-0378">Hydrolase</keyword>
<dbReference type="GO" id="GO:0016558">
    <property type="term" value="P:protein import into peroxisome matrix"/>
    <property type="evidence" value="ECO:0007669"/>
    <property type="project" value="TreeGrafter"/>
</dbReference>
<feature type="compositionally biased region" description="Low complexity" evidence="11">
    <location>
        <begin position="43"/>
        <end position="56"/>
    </location>
</feature>
<dbReference type="GO" id="GO:0016887">
    <property type="term" value="F:ATP hydrolysis activity"/>
    <property type="evidence" value="ECO:0007669"/>
    <property type="project" value="InterPro"/>
</dbReference>
<evidence type="ECO:0000313" key="14">
    <source>
        <dbReference type="Proteomes" id="UP000244488"/>
    </source>
</evidence>
<feature type="compositionally biased region" description="Basic and acidic residues" evidence="11">
    <location>
        <begin position="99"/>
        <end position="118"/>
    </location>
</feature>
<feature type="compositionally biased region" description="Polar residues" evidence="11">
    <location>
        <begin position="781"/>
        <end position="790"/>
    </location>
</feature>
<evidence type="ECO:0000256" key="6">
    <source>
        <dbReference type="ARBA" id="ARBA00022840"/>
    </source>
</evidence>
<feature type="compositionally biased region" description="Basic and acidic residues" evidence="11">
    <location>
        <begin position="766"/>
        <end position="780"/>
    </location>
</feature>
<evidence type="ECO:0000256" key="2">
    <source>
        <dbReference type="ARBA" id="ARBA00006914"/>
    </source>
</evidence>
<dbReference type="PANTHER" id="PTHR23077">
    <property type="entry name" value="AAA-FAMILY ATPASE"/>
    <property type="match status" value="1"/>
</dbReference>
<evidence type="ECO:0000256" key="3">
    <source>
        <dbReference type="ARBA" id="ARBA00022593"/>
    </source>
</evidence>
<feature type="compositionally biased region" description="Polar residues" evidence="11">
    <location>
        <begin position="86"/>
        <end position="96"/>
    </location>
</feature>
<sequence>MCPGRCCLGLTNSAPGVGSLSTSFSPLFTYETLRKLPPDSKFSSSISASPDRASSPTVGDELSLHNEKSAVSIPRTRHKSAKSALKQDTQISNSSVEDPCGKQDESAARWRGGTDERVPLPTDQGFAARLAANALANVRGCPGGQDALSSLSGNLFLAPEWERKVQHCLRWFYVEYIELGTQDLDVPASGVRTVLPPPVGVVSRQSTGLFLQGRTTSRRLIPFGAHHCLRCPPSPVLPAIQEPLARFLSFATFLLNQSSTSTEGRSERAAILLKGPRGSGKRTLARHACQQLGFHFKEIDGLALSQGASGTAAAAGSAAIHVDGSIAPGTNSRFSAALVEAASEATPVLIYIRRMHMLYRYVGGDAPIGADMHRLQVARELIEAIHSTDETCSSPILQVSPTEVAEICTGLSAAEVHSLFHRVLHDKVAALSQAQSPAATGAIHPQETCKIPPIETMTATDFRRAVKAFRSDTVDTTVPTVHWQDVGGIETAKQEIRDYISLPLERPELFDGLKTRGGILLFGPPGTGKTLLAKAVATECGVNFISVKGPELLNMYIGESEKNVRMVFQKARACKPSVLFFDELDALLPRRGRTSDSAGVLDRIVAQLLAEIDGLPSNVFVIGSTNRIELIDKAVLRAGRLDRCVYIGIEQNRIPLLETLTRHMTLEETCQDPTDPSSCTGSICSARRRLLETVNNLLPPQFTGADCKSLCSIAGLLAAKEKINFLNDMSETLNIPAIELQELLHELEVLYASNSKIRSPPGVKSVDNHTDERRWQDRPSSDFSSCTNRSTETRSRPSSLRCRLPLEQQAPMGSRLLLILEYDRFSNVFTRSTAGIQASFQVWRIVPVNEHATHPADLHLTCSSTELWCVSRMPPEDLTSFFGQNTPGSEAENLPEFVLEPSSIDDRHRESDGLGGRTWRNCDWLLNGRRAFLWKSSCTKGKEVITGRRDVDNSEIQVYCGTAAQDKHHRRKENIDDTLVGIQTETSAKPCSSLADVVVHAGPPPHEILLVKVGERHFHAALAQTRPSLSSQDIRHYEKMKQQYESVRRSA</sequence>
<keyword evidence="6" id="KW-0067">ATP-binding</keyword>
<evidence type="ECO:0000256" key="9">
    <source>
        <dbReference type="ARBA" id="ARBA00034920"/>
    </source>
</evidence>
<evidence type="ECO:0000256" key="4">
    <source>
        <dbReference type="ARBA" id="ARBA00022741"/>
    </source>
</evidence>
<dbReference type="InterPro" id="IPR003959">
    <property type="entry name" value="ATPase_AAA_core"/>
</dbReference>
<dbReference type="InterPro" id="IPR050168">
    <property type="entry name" value="AAA_ATPase_domain"/>
</dbReference>
<dbReference type="SUPFAM" id="SSF52540">
    <property type="entry name" value="P-loop containing nucleoside triphosphate hydrolases"/>
    <property type="match status" value="2"/>
</dbReference>
<reference evidence="13 14" key="1">
    <citation type="journal article" date="2016" name="Nat. Commun.">
        <title>Local admixture of amplified and diversified secreted pathogenesis determinants shapes mosaic Toxoplasma gondii genomes.</title>
        <authorList>
            <person name="Lorenzi H."/>
            <person name="Khan A."/>
            <person name="Behnke M.S."/>
            <person name="Namasivayam S."/>
            <person name="Swapna L.S."/>
            <person name="Hadjithomas M."/>
            <person name="Karamycheva S."/>
            <person name="Pinney D."/>
            <person name="Brunk B.P."/>
            <person name="Ajioka J.W."/>
            <person name="Ajzenberg D."/>
            <person name="Boothroyd J.C."/>
            <person name="Boyle J.P."/>
            <person name="Darde M.L."/>
            <person name="Diaz-Miranda M.A."/>
            <person name="Dubey J.P."/>
            <person name="Fritz H.M."/>
            <person name="Gennari S.M."/>
            <person name="Gregory B.D."/>
            <person name="Kim K."/>
            <person name="Saeij J.P."/>
            <person name="Su C."/>
            <person name="White M.W."/>
            <person name="Zhu X.Q."/>
            <person name="Howe D.K."/>
            <person name="Rosenthal B.M."/>
            <person name="Grigg M.E."/>
            <person name="Parkinson J."/>
            <person name="Liu L."/>
            <person name="Kissinger J.C."/>
            <person name="Roos D.S."/>
            <person name="Sibley L.D."/>
        </authorList>
    </citation>
    <scope>NUCLEOTIDE SEQUENCE [LARGE SCALE GENOMIC DNA]</scope>
    <source>
        <strain evidence="13 14">TgCATBr9</strain>
    </source>
</reference>
<dbReference type="FunFam" id="3.40.50.300:FF:000109">
    <property type="entry name" value="Peroxisomal biogenesis factor 6"/>
    <property type="match status" value="1"/>
</dbReference>
<evidence type="ECO:0000256" key="7">
    <source>
        <dbReference type="ARBA" id="ARBA00023136"/>
    </source>
</evidence>
<name>A0A2T6IK92_TOXGO</name>
<comment type="similarity">
    <text evidence="2">Belongs to the AAA ATPase family.</text>
</comment>
<evidence type="ECO:0000259" key="12">
    <source>
        <dbReference type="SMART" id="SM00382"/>
    </source>
</evidence>
<keyword evidence="7" id="KW-0472">Membrane</keyword>
<dbReference type="Gene3D" id="3.40.50.300">
    <property type="entry name" value="P-loop containing nucleotide triphosphate hydrolases"/>
    <property type="match status" value="2"/>
</dbReference>
<dbReference type="InterPro" id="IPR003593">
    <property type="entry name" value="AAA+_ATPase"/>
</dbReference>